<dbReference type="PANTHER" id="PTHR24241">
    <property type="entry name" value="NEUROPEPTIDE RECEPTOR-RELATED G-PROTEIN COUPLED RECEPTOR"/>
    <property type="match status" value="1"/>
</dbReference>
<dbReference type="PROSITE" id="PS50262">
    <property type="entry name" value="G_PROTEIN_RECEP_F1_2"/>
    <property type="match status" value="1"/>
</dbReference>
<evidence type="ECO:0000313" key="15">
    <source>
        <dbReference type="Proteomes" id="UP000515152"/>
    </source>
</evidence>
<keyword evidence="8" id="KW-1015">Disulfide bond</keyword>
<keyword evidence="6" id="KW-0297">G-protein coupled receptor</keyword>
<feature type="domain" description="G-protein coupled receptors family 1 profile" evidence="14">
    <location>
        <begin position="55"/>
        <end position="319"/>
    </location>
</feature>
<keyword evidence="4 13" id="KW-0812">Transmembrane</keyword>
<dbReference type="OrthoDB" id="6022667at2759"/>
<dbReference type="GO" id="GO:0004930">
    <property type="term" value="F:G protein-coupled receptor activity"/>
    <property type="evidence" value="ECO:0007669"/>
    <property type="project" value="UniProtKB-KW"/>
</dbReference>
<dbReference type="PRINTS" id="PR00529">
    <property type="entry name" value="GNADOTRPHINR"/>
</dbReference>
<evidence type="ECO:0000256" key="9">
    <source>
        <dbReference type="ARBA" id="ARBA00023170"/>
    </source>
</evidence>
<comment type="subcellular location">
    <subcellularLocation>
        <location evidence="1">Cell membrane</location>
        <topology evidence="1">Multi-pass membrane protein</topology>
    </subcellularLocation>
</comment>
<evidence type="ECO:0000256" key="4">
    <source>
        <dbReference type="ARBA" id="ARBA00022692"/>
    </source>
</evidence>
<dbReference type="KEGG" id="char:105908076"/>
<evidence type="ECO:0000256" key="13">
    <source>
        <dbReference type="SAM" id="Phobius"/>
    </source>
</evidence>
<sequence length="390" mass="44414">MLNQMYDSEWNMSCGFPAHTCNQSLGTQLNLPTFGIAAKVRVTITFILCAVSGICNLAVLCSAYGSRRKSHVRLLMLNLSVADLLVTFIVMPLDAAWNMTVQWLAGDLVCRLMMLLKLMAMYSCAFVTVVISLDRQSAILNPLAINKARRNKIQLTVAWTLSFILSLPQAFLFHQVTITSPEHFTQCTTHGSFRQRWQETLYNMFTFCCLFLLPLLIMVSCYTRILLEISRGMLGDSSPANEIRLRRSNNNIIPKARMRTLKMSIVIVSSFIVCWTPYYLLGLWYWFSPEGLKEAVSDSFTHLLFLFGLFNACLDPLIYGLFSLPLRRRRPAVTIEMESNTHITTLSCRRLPGTGAFEGQTERDESQTQEQREDGESVDQRLLYNSDEML</sequence>
<proteinExistence type="predicted"/>
<feature type="transmembrane region" description="Helical" evidence="13">
    <location>
        <begin position="113"/>
        <end position="133"/>
    </location>
</feature>
<dbReference type="SUPFAM" id="SSF81321">
    <property type="entry name" value="Family A G protein-coupled receptor-like"/>
    <property type="match status" value="1"/>
</dbReference>
<evidence type="ECO:0000256" key="7">
    <source>
        <dbReference type="ARBA" id="ARBA00023136"/>
    </source>
</evidence>
<dbReference type="InterPro" id="IPR000276">
    <property type="entry name" value="GPCR_Rhodpsn"/>
</dbReference>
<keyword evidence="2" id="KW-1003">Cell membrane</keyword>
<dbReference type="InterPro" id="IPR017452">
    <property type="entry name" value="GPCR_Rhodpsn_7TM"/>
</dbReference>
<dbReference type="Pfam" id="PF00001">
    <property type="entry name" value="7tm_1"/>
    <property type="match status" value="1"/>
</dbReference>
<evidence type="ECO:0000313" key="16">
    <source>
        <dbReference type="RefSeq" id="XP_031424542.1"/>
    </source>
</evidence>
<dbReference type="AlphaFoldDB" id="A0A6P8FN02"/>
<feature type="transmembrane region" description="Helical" evidence="13">
    <location>
        <begin position="153"/>
        <end position="173"/>
    </location>
</feature>
<keyword evidence="3" id="KW-0597">Phosphoprotein</keyword>
<evidence type="ECO:0000259" key="14">
    <source>
        <dbReference type="PROSITE" id="PS50262"/>
    </source>
</evidence>
<feature type="transmembrane region" description="Helical" evidence="13">
    <location>
        <begin position="42"/>
        <end position="63"/>
    </location>
</feature>
<feature type="transmembrane region" description="Helical" evidence="13">
    <location>
        <begin position="75"/>
        <end position="93"/>
    </location>
</feature>
<feature type="region of interest" description="Disordered" evidence="12">
    <location>
        <begin position="357"/>
        <end position="390"/>
    </location>
</feature>
<dbReference type="FunFam" id="1.20.1070.10:FF:000199">
    <property type="entry name" value="Gonadotropin-releasing hormone II receptor"/>
    <property type="match status" value="1"/>
</dbReference>
<evidence type="ECO:0000256" key="2">
    <source>
        <dbReference type="ARBA" id="ARBA00022475"/>
    </source>
</evidence>
<dbReference type="GO" id="GO:0016500">
    <property type="term" value="F:protein-hormone receptor activity"/>
    <property type="evidence" value="ECO:0007669"/>
    <property type="project" value="InterPro"/>
</dbReference>
<evidence type="ECO:0000256" key="6">
    <source>
        <dbReference type="ARBA" id="ARBA00023040"/>
    </source>
</evidence>
<keyword evidence="5 13" id="KW-1133">Transmembrane helix</keyword>
<evidence type="ECO:0000256" key="12">
    <source>
        <dbReference type="SAM" id="MobiDB-lite"/>
    </source>
</evidence>
<feature type="transmembrane region" description="Helical" evidence="13">
    <location>
        <begin position="201"/>
        <end position="223"/>
    </location>
</feature>
<organism evidence="15 16">
    <name type="scientific">Clupea harengus</name>
    <name type="common">Atlantic herring</name>
    <dbReference type="NCBI Taxonomy" id="7950"/>
    <lineage>
        <taxon>Eukaryota</taxon>
        <taxon>Metazoa</taxon>
        <taxon>Chordata</taxon>
        <taxon>Craniata</taxon>
        <taxon>Vertebrata</taxon>
        <taxon>Euteleostomi</taxon>
        <taxon>Actinopterygii</taxon>
        <taxon>Neopterygii</taxon>
        <taxon>Teleostei</taxon>
        <taxon>Clupei</taxon>
        <taxon>Clupeiformes</taxon>
        <taxon>Clupeoidei</taxon>
        <taxon>Clupeidae</taxon>
        <taxon>Clupea</taxon>
    </lineage>
</organism>
<dbReference type="GeneID" id="105908076"/>
<dbReference type="PANTHER" id="PTHR24241:SF69">
    <property type="entry name" value="GONADOTROPIN-RELEASING HORMONE II RECEPTOR-RELATED"/>
    <property type="match status" value="1"/>
</dbReference>
<evidence type="ECO:0000256" key="1">
    <source>
        <dbReference type="ARBA" id="ARBA00004651"/>
    </source>
</evidence>
<keyword evidence="10" id="KW-0807">Transducer</keyword>
<dbReference type="InterPro" id="IPR001658">
    <property type="entry name" value="GphnRH_fam_rcpt"/>
</dbReference>
<evidence type="ECO:0000256" key="8">
    <source>
        <dbReference type="ARBA" id="ARBA00023157"/>
    </source>
</evidence>
<dbReference type="GO" id="GO:0005886">
    <property type="term" value="C:plasma membrane"/>
    <property type="evidence" value="ECO:0007669"/>
    <property type="project" value="UniProtKB-SubCell"/>
</dbReference>
<keyword evidence="15" id="KW-1185">Reference proteome</keyword>
<feature type="transmembrane region" description="Helical" evidence="13">
    <location>
        <begin position="265"/>
        <end position="287"/>
    </location>
</feature>
<feature type="transmembrane region" description="Helical" evidence="13">
    <location>
        <begin position="299"/>
        <end position="322"/>
    </location>
</feature>
<gene>
    <name evidence="16" type="primary">LOC105908076</name>
</gene>
<keyword evidence="9 16" id="KW-0675">Receptor</keyword>
<accession>A0A6P8FN02</accession>
<evidence type="ECO:0000256" key="3">
    <source>
        <dbReference type="ARBA" id="ARBA00022553"/>
    </source>
</evidence>
<name>A0A6P8FN02_CLUHA</name>
<dbReference type="GO" id="GO:0032870">
    <property type="term" value="P:cellular response to hormone stimulus"/>
    <property type="evidence" value="ECO:0007669"/>
    <property type="project" value="TreeGrafter"/>
</dbReference>
<evidence type="ECO:0000256" key="10">
    <source>
        <dbReference type="ARBA" id="ARBA00023224"/>
    </source>
</evidence>
<dbReference type="Proteomes" id="UP000515152">
    <property type="component" value="Chromosome 6"/>
</dbReference>
<feature type="compositionally biased region" description="Basic and acidic residues" evidence="12">
    <location>
        <begin position="360"/>
        <end position="379"/>
    </location>
</feature>
<dbReference type="GO" id="GO:0042277">
    <property type="term" value="F:peptide binding"/>
    <property type="evidence" value="ECO:0007669"/>
    <property type="project" value="TreeGrafter"/>
</dbReference>
<keyword evidence="7 13" id="KW-0472">Membrane</keyword>
<reference evidence="16" key="1">
    <citation type="submission" date="2025-08" db="UniProtKB">
        <authorList>
            <consortium name="RefSeq"/>
        </authorList>
    </citation>
    <scope>IDENTIFICATION</scope>
</reference>
<dbReference type="PRINTS" id="PR00237">
    <property type="entry name" value="GPCRRHODOPSN"/>
</dbReference>
<evidence type="ECO:0000256" key="11">
    <source>
        <dbReference type="ARBA" id="ARBA00082552"/>
    </source>
</evidence>
<evidence type="ECO:0000256" key="5">
    <source>
        <dbReference type="ARBA" id="ARBA00022989"/>
    </source>
</evidence>
<protein>
    <recommendedName>
        <fullName evidence="11">Type II GnRH receptor</fullName>
    </recommendedName>
</protein>
<dbReference type="RefSeq" id="XP_031424542.1">
    <property type="nucleotide sequence ID" value="XM_031568682.2"/>
</dbReference>
<dbReference type="Gene3D" id="1.20.1070.10">
    <property type="entry name" value="Rhodopsin 7-helix transmembrane proteins"/>
    <property type="match status" value="1"/>
</dbReference>